<dbReference type="SUPFAM" id="SSF51261">
    <property type="entry name" value="Duplicated hybrid motif"/>
    <property type="match status" value="1"/>
</dbReference>
<dbReference type="AlphaFoldDB" id="A0A4P6HGM4"/>
<accession>A0A4P6HGM4</accession>
<dbReference type="FunFam" id="2.70.70.10:FF:000006">
    <property type="entry name" value="M23 family peptidase"/>
    <property type="match status" value="1"/>
</dbReference>
<reference evidence="3 4" key="1">
    <citation type="submission" date="2018-02" db="EMBL/GenBank/DDBJ databases">
        <title>Genome sequence of Desulfovibrio carbinolicus DSM 3852.</title>
        <authorList>
            <person name="Wilbanks E."/>
            <person name="Skennerton C.T."/>
            <person name="Orphan V.J."/>
        </authorList>
    </citation>
    <scope>NUCLEOTIDE SEQUENCE [LARGE SCALE GENOMIC DNA]</scope>
    <source>
        <strain evidence="3 4">DSM 3852</strain>
    </source>
</reference>
<dbReference type="PANTHER" id="PTHR21666">
    <property type="entry name" value="PEPTIDASE-RELATED"/>
    <property type="match status" value="1"/>
</dbReference>
<feature type="domain" description="M23ase beta-sheet core" evidence="2">
    <location>
        <begin position="193"/>
        <end position="287"/>
    </location>
</feature>
<organism evidence="3 4">
    <name type="scientific">Solidesulfovibrio carbinolicus</name>
    <dbReference type="NCBI Taxonomy" id="296842"/>
    <lineage>
        <taxon>Bacteria</taxon>
        <taxon>Pseudomonadati</taxon>
        <taxon>Thermodesulfobacteriota</taxon>
        <taxon>Desulfovibrionia</taxon>
        <taxon>Desulfovibrionales</taxon>
        <taxon>Desulfovibrionaceae</taxon>
        <taxon>Solidesulfovibrio</taxon>
    </lineage>
</organism>
<proteinExistence type="predicted"/>
<keyword evidence="1" id="KW-0472">Membrane</keyword>
<dbReference type="Pfam" id="PF01551">
    <property type="entry name" value="Peptidase_M23"/>
    <property type="match status" value="1"/>
</dbReference>
<sequence>MLERELEIFLHGPGGIRRLFIYRRWMFLAPALVLLALASAGAWLWRFEAGYETLAARRQAALGRLVAQKAAAMRLRERMRLLGEEAGRIASFNAKLGIMLDQPAADPGTMGEARTPRMPDAAMGESLGRRLFDFLDALSGRMAREEAAQQMLARSLVERKLEFLAKPTLWPARGYVTSGFGPRRSPFGRGGDFHNGVDIKVPTGSPVYAAGAGRVVEAGTMAGYGFIVIIAHDYGLETVYAHLKKFDVKVGQEVKRGQLIAQSGNSGRSTGAHLHYEVRAGGTPVNPRQYLLD</sequence>
<dbReference type="CDD" id="cd12797">
    <property type="entry name" value="M23_peptidase"/>
    <property type="match status" value="1"/>
</dbReference>
<feature type="transmembrane region" description="Helical" evidence="1">
    <location>
        <begin position="25"/>
        <end position="45"/>
    </location>
</feature>
<evidence type="ECO:0000313" key="3">
    <source>
        <dbReference type="EMBL" id="QAZ65905.1"/>
    </source>
</evidence>
<protein>
    <submittedName>
        <fullName evidence="3">M23 family peptidase</fullName>
    </submittedName>
</protein>
<dbReference type="InterPro" id="IPR016047">
    <property type="entry name" value="M23ase_b-sheet_dom"/>
</dbReference>
<dbReference type="InterPro" id="IPR011055">
    <property type="entry name" value="Dup_hybrid_motif"/>
</dbReference>
<name>A0A4P6HGM4_9BACT</name>
<keyword evidence="1" id="KW-0812">Transmembrane</keyword>
<dbReference type="RefSeq" id="WP_129348675.1">
    <property type="nucleotide sequence ID" value="NZ_CP026538.1"/>
</dbReference>
<evidence type="ECO:0000313" key="4">
    <source>
        <dbReference type="Proteomes" id="UP000293296"/>
    </source>
</evidence>
<evidence type="ECO:0000259" key="2">
    <source>
        <dbReference type="Pfam" id="PF01551"/>
    </source>
</evidence>
<gene>
    <name evidence="3" type="ORF">C3Y92_01080</name>
</gene>
<dbReference type="InterPro" id="IPR050570">
    <property type="entry name" value="Cell_wall_metabolism_enzyme"/>
</dbReference>
<keyword evidence="4" id="KW-1185">Reference proteome</keyword>
<dbReference type="PANTHER" id="PTHR21666:SF286">
    <property type="entry name" value="LIPOPROTEIN NLPD"/>
    <property type="match status" value="1"/>
</dbReference>
<dbReference type="Gene3D" id="2.70.70.10">
    <property type="entry name" value="Glucose Permease (Domain IIA)"/>
    <property type="match status" value="1"/>
</dbReference>
<dbReference type="OrthoDB" id="9815245at2"/>
<dbReference type="KEGG" id="dcb:C3Y92_01080"/>
<dbReference type="EMBL" id="CP026538">
    <property type="protein sequence ID" value="QAZ65905.1"/>
    <property type="molecule type" value="Genomic_DNA"/>
</dbReference>
<dbReference type="Proteomes" id="UP000293296">
    <property type="component" value="Chromosome"/>
</dbReference>
<dbReference type="GO" id="GO:0004222">
    <property type="term" value="F:metalloendopeptidase activity"/>
    <property type="evidence" value="ECO:0007669"/>
    <property type="project" value="TreeGrafter"/>
</dbReference>
<keyword evidence="1" id="KW-1133">Transmembrane helix</keyword>
<evidence type="ECO:0000256" key="1">
    <source>
        <dbReference type="SAM" id="Phobius"/>
    </source>
</evidence>